<evidence type="ECO:0000256" key="3">
    <source>
        <dbReference type="ARBA" id="ARBA00022670"/>
    </source>
</evidence>
<dbReference type="InterPro" id="IPR029045">
    <property type="entry name" value="ClpP/crotonase-like_dom_sf"/>
</dbReference>
<evidence type="ECO:0000256" key="2">
    <source>
        <dbReference type="ARBA" id="ARBA00008683"/>
    </source>
</evidence>
<dbReference type="Gene3D" id="3.90.226.10">
    <property type="entry name" value="2-enoyl-CoA Hydratase, Chain A, domain 1"/>
    <property type="match status" value="3"/>
</dbReference>
<dbReference type="PANTHER" id="PTHR33209">
    <property type="entry name" value="PROTEASE 4"/>
    <property type="match status" value="1"/>
</dbReference>
<keyword evidence="3 10" id="KW-0645">Protease</keyword>
<dbReference type="RefSeq" id="WP_092882838.1">
    <property type="nucleotide sequence ID" value="NZ_FOOI01000004.1"/>
</dbReference>
<dbReference type="InterPro" id="IPR004635">
    <property type="entry name" value="Pept_S49_SppA"/>
</dbReference>
<comment type="subcellular location">
    <subcellularLocation>
        <location evidence="1">Membrane</location>
    </subcellularLocation>
</comment>
<feature type="active site" description="Nucleophile" evidence="7">
    <location>
        <position position="350"/>
    </location>
</feature>
<gene>
    <name evidence="9" type="ORF">FHR37_002200</name>
    <name evidence="10" type="ORF">SAMN05421678_104403</name>
</gene>
<organism evidence="10 11">
    <name type="scientific">Actinopolymorpha cephalotaxi</name>
    <dbReference type="NCBI Taxonomy" id="504797"/>
    <lineage>
        <taxon>Bacteria</taxon>
        <taxon>Bacillati</taxon>
        <taxon>Actinomycetota</taxon>
        <taxon>Actinomycetes</taxon>
        <taxon>Propionibacteriales</taxon>
        <taxon>Actinopolymorphaceae</taxon>
        <taxon>Actinopolymorpha</taxon>
    </lineage>
</organism>
<dbReference type="CDD" id="cd07023">
    <property type="entry name" value="S49_Sppa_N_C"/>
    <property type="match status" value="1"/>
</dbReference>
<comment type="similarity">
    <text evidence="2">Belongs to the peptidase S49 family.</text>
</comment>
<feature type="domain" description="Peptidase S49" evidence="8">
    <location>
        <begin position="78"/>
        <end position="230"/>
    </location>
</feature>
<evidence type="ECO:0000256" key="7">
    <source>
        <dbReference type="PIRSR" id="PIRSR001217-1"/>
    </source>
</evidence>
<dbReference type="PANTHER" id="PTHR33209:SF1">
    <property type="entry name" value="PEPTIDASE S49 DOMAIN-CONTAINING PROTEIN"/>
    <property type="match status" value="1"/>
</dbReference>
<evidence type="ECO:0000259" key="8">
    <source>
        <dbReference type="Pfam" id="PF01343"/>
    </source>
</evidence>
<dbReference type="STRING" id="504797.SAMN05421678_104403"/>
<evidence type="ECO:0000256" key="1">
    <source>
        <dbReference type="ARBA" id="ARBA00004370"/>
    </source>
</evidence>
<dbReference type="EMBL" id="JACBZA010000001">
    <property type="protein sequence ID" value="NYH83349.1"/>
    <property type="molecule type" value="Genomic_DNA"/>
</dbReference>
<evidence type="ECO:0000313" key="10">
    <source>
        <dbReference type="EMBL" id="SFG23432.1"/>
    </source>
</evidence>
<dbReference type="Proteomes" id="UP000533017">
    <property type="component" value="Unassembled WGS sequence"/>
</dbReference>
<keyword evidence="12" id="KW-1185">Reference proteome</keyword>
<accession>A0A1I2Q4W9</accession>
<dbReference type="Pfam" id="PF01343">
    <property type="entry name" value="Peptidase_S49"/>
    <property type="match status" value="2"/>
</dbReference>
<dbReference type="InterPro" id="IPR004634">
    <property type="entry name" value="Pept_S49_pIV"/>
</dbReference>
<reference evidence="9 12" key="2">
    <citation type="submission" date="2020-07" db="EMBL/GenBank/DDBJ databases">
        <title>Sequencing the genomes of 1000 actinobacteria strains.</title>
        <authorList>
            <person name="Klenk H.-P."/>
        </authorList>
    </citation>
    <scope>NUCLEOTIDE SEQUENCE [LARGE SCALE GENOMIC DNA]</scope>
    <source>
        <strain evidence="9 12">DSM 45117</strain>
    </source>
</reference>
<dbReference type="CDD" id="cd07018">
    <property type="entry name" value="S49_SppA_67K_type"/>
    <property type="match status" value="1"/>
</dbReference>
<dbReference type="NCBIfam" id="TIGR00706">
    <property type="entry name" value="SppA_dom"/>
    <property type="match status" value="1"/>
</dbReference>
<dbReference type="GO" id="GO:0006465">
    <property type="term" value="P:signal peptide processing"/>
    <property type="evidence" value="ECO:0007669"/>
    <property type="project" value="InterPro"/>
</dbReference>
<keyword evidence="6" id="KW-0472">Membrane</keyword>
<feature type="active site" description="Proton donor/acceptor" evidence="7">
    <location>
        <position position="150"/>
    </location>
</feature>
<evidence type="ECO:0000313" key="9">
    <source>
        <dbReference type="EMBL" id="NYH83349.1"/>
    </source>
</evidence>
<evidence type="ECO:0000256" key="5">
    <source>
        <dbReference type="ARBA" id="ARBA00022825"/>
    </source>
</evidence>
<evidence type="ECO:0000256" key="4">
    <source>
        <dbReference type="ARBA" id="ARBA00022801"/>
    </source>
</evidence>
<evidence type="ECO:0000313" key="12">
    <source>
        <dbReference type="Proteomes" id="UP000533017"/>
    </source>
</evidence>
<sequence>MTSTVLELDLTVPLLESPPQDPIGAVLHRRRPLLRDLVEGLRLAAYDPSVTGLVAHVGGQGPTFAQVQELRAAVRVFADAGKPTVAWSETYGEFGPGTLPYYLASAFDQVWLQPSGDLGLTGIMAEAVFVKDALTKLGVVPEMSRRHEYKNAADTFLATQMSDAHREAAGRLAASAMEQVVDGIVTHRKLSSVQVRELVDRSPLSAKDALASGLVDRLGYRDEVYADLRRRLGEVTFRYVQRYRQARQLEPRQALARLQRSPGVAVVHGTGPIHLGRSSRRGLASTSIGSDTAAGALRAAAADPKVRAVVLRVDSPGGSYVASDAVRREVVRVRDAGKPVVVSMGTVAASGGYFVSMAADSIVAQPGTLTGSIGVFGGKAVVRDMLDRVGIARDGVTEGRNAAMFSAYHRFTADEWRRLEDWLDQVYDDFTAKVAVDRGLSRDHVEKAARGRVWTGADARERGLVDELGGFERAVEIACARVGIGREEAALRYPARVGMVERLRGPESSERAATAAAGLGAGLAARLGAGLGAGLTEGLGLPATSGPARMLAELTSAFGLGHAGVLTAPVLWELR</sequence>
<dbReference type="InterPro" id="IPR047272">
    <property type="entry name" value="S49_SppA_C"/>
</dbReference>
<dbReference type="AlphaFoldDB" id="A0A1I2Q4W9"/>
<evidence type="ECO:0000256" key="6">
    <source>
        <dbReference type="ARBA" id="ARBA00023136"/>
    </source>
</evidence>
<dbReference type="EC" id="3.4.21.-" evidence="9"/>
<dbReference type="GO" id="GO:0008236">
    <property type="term" value="F:serine-type peptidase activity"/>
    <property type="evidence" value="ECO:0007669"/>
    <property type="project" value="UniProtKB-KW"/>
</dbReference>
<evidence type="ECO:0000313" key="11">
    <source>
        <dbReference type="Proteomes" id="UP000199052"/>
    </source>
</evidence>
<dbReference type="PIRSF" id="PIRSF001217">
    <property type="entry name" value="Protease_4_SppA"/>
    <property type="match status" value="1"/>
</dbReference>
<dbReference type="InterPro" id="IPR047217">
    <property type="entry name" value="S49_SppA_67K_type_N"/>
</dbReference>
<name>A0A1I2Q4W9_9ACTN</name>
<dbReference type="Proteomes" id="UP000199052">
    <property type="component" value="Unassembled WGS sequence"/>
</dbReference>
<protein>
    <submittedName>
        <fullName evidence="10">Protease-4</fullName>
        <ecNumber evidence="9">3.4.21.-</ecNumber>
    </submittedName>
</protein>
<dbReference type="NCBIfam" id="TIGR00705">
    <property type="entry name" value="SppA_67K"/>
    <property type="match status" value="1"/>
</dbReference>
<dbReference type="InterPro" id="IPR002142">
    <property type="entry name" value="Peptidase_S49"/>
</dbReference>
<reference evidence="10 11" key="1">
    <citation type="submission" date="2016-10" db="EMBL/GenBank/DDBJ databases">
        <authorList>
            <person name="de Groot N.N."/>
        </authorList>
    </citation>
    <scope>NUCLEOTIDE SEQUENCE [LARGE SCALE GENOMIC DNA]</scope>
    <source>
        <strain evidence="10 11">CPCC 202808</strain>
    </source>
</reference>
<dbReference type="SUPFAM" id="SSF52096">
    <property type="entry name" value="ClpP/crotonase"/>
    <property type="match status" value="2"/>
</dbReference>
<keyword evidence="4 9" id="KW-0378">Hydrolase</keyword>
<dbReference type="GO" id="GO:0016020">
    <property type="term" value="C:membrane"/>
    <property type="evidence" value="ECO:0007669"/>
    <property type="project" value="UniProtKB-SubCell"/>
</dbReference>
<keyword evidence="5" id="KW-0720">Serine protease</keyword>
<dbReference type="EMBL" id="FOOI01000004">
    <property type="protein sequence ID" value="SFG23432.1"/>
    <property type="molecule type" value="Genomic_DNA"/>
</dbReference>
<proteinExistence type="inferred from homology"/>
<dbReference type="OrthoDB" id="9764363at2"/>
<feature type="domain" description="Peptidase S49" evidence="8">
    <location>
        <begin position="334"/>
        <end position="478"/>
    </location>
</feature>